<dbReference type="eggNOG" id="COG0438">
    <property type="taxonomic scope" value="Bacteria"/>
</dbReference>
<feature type="domain" description="Glycosyl transferase family 1" evidence="2">
    <location>
        <begin position="253"/>
        <end position="412"/>
    </location>
</feature>
<comment type="caution">
    <text evidence="4">The sequence shown here is derived from an EMBL/GenBank/DDBJ whole genome shotgun (WGS) entry which is preliminary data.</text>
</comment>
<dbReference type="GO" id="GO:0009103">
    <property type="term" value="P:lipopolysaccharide biosynthetic process"/>
    <property type="evidence" value="ECO:0007669"/>
    <property type="project" value="TreeGrafter"/>
</dbReference>
<sequence length="435" mass="49128">MTAPILLEGRNLAVREGTGISSYARNLAEVLRDLGYELDVVFDTEFPVARNNPEWNEIRLYDRAGRERISPIRSRYTKVKHYLANFPRAVTAHEVGSGFTADASIFPGLGGFRRRQAAELLFWRADQHLLRYGKRLTLKPLRQPALFHATHPASVQVKGCPNIYTIHDLVPLRLPHTTLDNKRAMLEGLKVLARTADKIVTVSEFSRQDIIRFLGVEEDRVVNTHQAVSLPARYLDRSRDDTQREVASFGLRPQRYFLFVSALEPKKNLERLVDAFISARSNHPLVIVGKLGWGYEKLLKKLEMVRPMALRGGGQMDRIIYLSYLPFNQVMSLMANARALLFPSIYEGFGLPALEAMSLGTPVLSSNAASLPEVVGEAGLLVDPYDTVAMAEAIRALDSDADLREELSRRGPDQARIFSPERYRERIDALYKELL</sequence>
<dbReference type="Pfam" id="PF13579">
    <property type="entry name" value="Glyco_trans_4_4"/>
    <property type="match status" value="1"/>
</dbReference>
<proteinExistence type="predicted"/>
<feature type="domain" description="Glycosyltransferase subfamily 4-like N-terminal" evidence="3">
    <location>
        <begin position="18"/>
        <end position="222"/>
    </location>
</feature>
<evidence type="ECO:0000259" key="2">
    <source>
        <dbReference type="Pfam" id="PF00534"/>
    </source>
</evidence>
<dbReference type="OrthoDB" id="9801609at2"/>
<keyword evidence="1 4" id="KW-0808">Transferase</keyword>
<dbReference type="PANTHER" id="PTHR46401">
    <property type="entry name" value="GLYCOSYLTRANSFERASE WBBK-RELATED"/>
    <property type="match status" value="1"/>
</dbReference>
<evidence type="ECO:0000259" key="3">
    <source>
        <dbReference type="Pfam" id="PF13579"/>
    </source>
</evidence>
<dbReference type="PATRIC" id="fig|631454.5.peg.3718"/>
<organism evidence="4 5">
    <name type="scientific">Lutibaculum baratangense AMV1</name>
    <dbReference type="NCBI Taxonomy" id="631454"/>
    <lineage>
        <taxon>Bacteria</taxon>
        <taxon>Pseudomonadati</taxon>
        <taxon>Pseudomonadota</taxon>
        <taxon>Alphaproteobacteria</taxon>
        <taxon>Hyphomicrobiales</taxon>
        <taxon>Tepidamorphaceae</taxon>
        <taxon>Lutibaculum</taxon>
    </lineage>
</organism>
<dbReference type="SUPFAM" id="SSF53756">
    <property type="entry name" value="UDP-Glycosyltransferase/glycogen phosphorylase"/>
    <property type="match status" value="1"/>
</dbReference>
<dbReference type="STRING" id="631454.N177_3765"/>
<evidence type="ECO:0000313" key="4">
    <source>
        <dbReference type="EMBL" id="ESR22629.1"/>
    </source>
</evidence>
<dbReference type="AlphaFoldDB" id="V4RB46"/>
<dbReference type="PANTHER" id="PTHR46401:SF2">
    <property type="entry name" value="GLYCOSYLTRANSFERASE WBBK-RELATED"/>
    <property type="match status" value="1"/>
</dbReference>
<evidence type="ECO:0000256" key="1">
    <source>
        <dbReference type="ARBA" id="ARBA00022679"/>
    </source>
</evidence>
<protein>
    <submittedName>
        <fullName evidence="4">Glycosyl transferase, group 1</fullName>
    </submittedName>
</protein>
<dbReference type="InterPro" id="IPR028098">
    <property type="entry name" value="Glyco_trans_4-like_N"/>
</dbReference>
<keyword evidence="5" id="KW-1185">Reference proteome</keyword>
<evidence type="ECO:0000313" key="5">
    <source>
        <dbReference type="Proteomes" id="UP000017819"/>
    </source>
</evidence>
<dbReference type="Gene3D" id="3.40.50.2000">
    <property type="entry name" value="Glycogen Phosphorylase B"/>
    <property type="match status" value="2"/>
</dbReference>
<gene>
    <name evidence="4" type="ORF">N177_3765</name>
</gene>
<reference evidence="4 5" key="1">
    <citation type="journal article" date="2014" name="Genome Announc.">
        <title>Draft Genome Sequence of Lutibaculum baratangense Strain AMV1T, Isolated from a Mud Volcano in Andamans, India.</title>
        <authorList>
            <person name="Singh A."/>
            <person name="Sreenivas A."/>
            <person name="Sathyanarayana Reddy G."/>
            <person name="Pinnaka A.K."/>
            <person name="Shivaji S."/>
        </authorList>
    </citation>
    <scope>NUCLEOTIDE SEQUENCE [LARGE SCALE GENOMIC DNA]</scope>
    <source>
        <strain evidence="4 5">AMV1</strain>
    </source>
</reference>
<dbReference type="Proteomes" id="UP000017819">
    <property type="component" value="Unassembled WGS sequence"/>
</dbReference>
<accession>V4RB46</accession>
<dbReference type="GO" id="GO:0016757">
    <property type="term" value="F:glycosyltransferase activity"/>
    <property type="evidence" value="ECO:0007669"/>
    <property type="project" value="InterPro"/>
</dbReference>
<dbReference type="Pfam" id="PF00534">
    <property type="entry name" value="Glycos_transf_1"/>
    <property type="match status" value="1"/>
</dbReference>
<dbReference type="RefSeq" id="WP_023433875.1">
    <property type="nucleotide sequence ID" value="NZ_AWXZ01000040.1"/>
</dbReference>
<dbReference type="InterPro" id="IPR001296">
    <property type="entry name" value="Glyco_trans_1"/>
</dbReference>
<dbReference type="EMBL" id="AWXZ01000040">
    <property type="protein sequence ID" value="ESR22629.1"/>
    <property type="molecule type" value="Genomic_DNA"/>
</dbReference>
<dbReference type="CDD" id="cd03809">
    <property type="entry name" value="GT4_MtfB-like"/>
    <property type="match status" value="1"/>
</dbReference>
<name>V4RB46_9HYPH</name>